<evidence type="ECO:0000313" key="1">
    <source>
        <dbReference type="EMBL" id="WHP84678.1"/>
    </source>
</evidence>
<proteinExistence type="predicted"/>
<name>A0ABY8SIM8_9GAMM</name>
<accession>A0ABY8SIM8</accession>
<dbReference type="RefSeq" id="WP_144242815.1">
    <property type="nucleotide sequence ID" value="NZ_AP028982.1"/>
</dbReference>
<dbReference type="Proteomes" id="UP001238370">
    <property type="component" value="Chromosome"/>
</dbReference>
<organism evidence="1 2">
    <name type="scientific">Edwardsiella anguillarum</name>
    <dbReference type="NCBI Taxonomy" id="1821960"/>
    <lineage>
        <taxon>Bacteria</taxon>
        <taxon>Pseudomonadati</taxon>
        <taxon>Pseudomonadota</taxon>
        <taxon>Gammaproteobacteria</taxon>
        <taxon>Enterobacterales</taxon>
        <taxon>Hafniaceae</taxon>
        <taxon>Edwardsiella</taxon>
    </lineage>
</organism>
<evidence type="ECO:0000313" key="2">
    <source>
        <dbReference type="Proteomes" id="UP001238370"/>
    </source>
</evidence>
<dbReference type="EMBL" id="CP094302">
    <property type="protein sequence ID" value="WHP84678.1"/>
    <property type="molecule type" value="Genomic_DNA"/>
</dbReference>
<gene>
    <name evidence="1" type="ORF">MQ095_04270</name>
</gene>
<evidence type="ECO:0008006" key="3">
    <source>
        <dbReference type="Google" id="ProtNLM"/>
    </source>
</evidence>
<reference evidence="1 2" key="1">
    <citation type="submission" date="2022-03" db="EMBL/GenBank/DDBJ databases">
        <title>Survey of Intraspecific Variation of Edwardsiella anguillarum Isolates from Non-Anguillid Fish Host Originating from Varied Geographic Locations.</title>
        <authorList>
            <person name="Armwood A.R."/>
            <person name="Woodyard E."/>
            <person name="Waldbieser G.C."/>
            <person name="Camus A.C."/>
            <person name="Divya D."/>
            <person name="Tekedar H."/>
            <person name="Soto E."/>
            <person name="Stein C."/>
            <person name="Ucko M."/>
            <person name="Ware C."/>
            <person name="Griffin M.J."/>
        </authorList>
    </citation>
    <scope>NUCLEOTIDE SEQUENCE [LARGE SCALE GENOMIC DNA]</scope>
    <source>
        <strain evidence="1 2">R18-35-2</strain>
    </source>
</reference>
<sequence>MKAMMIVLMIINITACKSIRKEQQEVIVMRKESSSFIYNNINKELVAWIKHFAKIDSDKL</sequence>
<protein>
    <recommendedName>
        <fullName evidence="3">Lipoprotein</fullName>
    </recommendedName>
</protein>
<keyword evidence="2" id="KW-1185">Reference proteome</keyword>